<evidence type="ECO:0000313" key="4">
    <source>
        <dbReference type="Proteomes" id="UP000465304"/>
    </source>
</evidence>
<dbReference type="EMBL" id="BLLB01000002">
    <property type="protein sequence ID" value="GFH02807.1"/>
    <property type="molecule type" value="Genomic_DNA"/>
</dbReference>
<protein>
    <recommendedName>
        <fullName evidence="2">DNA-binding phage zinc finger domain-containing protein</fullName>
    </recommendedName>
</protein>
<feature type="region of interest" description="Disordered" evidence="1">
    <location>
        <begin position="203"/>
        <end position="229"/>
    </location>
</feature>
<dbReference type="Proteomes" id="UP000465304">
    <property type="component" value="Unassembled WGS sequence"/>
</dbReference>
<proteinExistence type="predicted"/>
<dbReference type="InterPro" id="IPR056911">
    <property type="entry name" value="Phage_Znf_bind_put"/>
</dbReference>
<sequence>MQDATAEGNQITQATEPHPALNHRCPFCHADPGQPCRSHRGRGHALDHPHSRRIRMVHPLPETPRQQALCCTCGQLRTVSKNYSLGPTDENRGGGLFSDPRGWFHTGTLKCSHCGTRTRHALIEHEEDYLRDFAEEYQRYALGGQWNGQYPPDRERLREEYFAQFPRNPFVTHKWWKSAEDQARAAGQKQFPAMCGEMVPLPDSPRPGATPSEGVAPTQMTDPEQTQHENLDVETGLWWTEDGWCINCLRVRHDWLLKENRTQLLTQLLEVSSAVDQMTAADVTALREHLDRIMRVAR</sequence>
<evidence type="ECO:0000259" key="2">
    <source>
        <dbReference type="Pfam" id="PF24623"/>
    </source>
</evidence>
<accession>A0A7I9ZQ26</accession>
<evidence type="ECO:0000256" key="1">
    <source>
        <dbReference type="SAM" id="MobiDB-lite"/>
    </source>
</evidence>
<gene>
    <name evidence="3" type="ORF">MHIP_32900</name>
</gene>
<evidence type="ECO:0000313" key="3">
    <source>
        <dbReference type="EMBL" id="GFH02807.1"/>
    </source>
</evidence>
<name>A0A7I9ZQ26_9MYCO</name>
<feature type="domain" description="DNA-binding phage zinc finger" evidence="2">
    <location>
        <begin position="16"/>
        <end position="67"/>
    </location>
</feature>
<dbReference type="Pfam" id="PF24623">
    <property type="entry name" value="Phage_zn_bind_8"/>
    <property type="match status" value="1"/>
</dbReference>
<organism evidence="3 4">
    <name type="scientific">Mycolicibacterium hippocampi</name>
    <dbReference type="NCBI Taxonomy" id="659824"/>
    <lineage>
        <taxon>Bacteria</taxon>
        <taxon>Bacillati</taxon>
        <taxon>Actinomycetota</taxon>
        <taxon>Actinomycetes</taxon>
        <taxon>Mycobacteriales</taxon>
        <taxon>Mycobacteriaceae</taxon>
        <taxon>Mycolicibacterium</taxon>
    </lineage>
</organism>
<dbReference type="AlphaFoldDB" id="A0A7I9ZQ26"/>
<comment type="caution">
    <text evidence="3">The sequence shown here is derived from an EMBL/GenBank/DDBJ whole genome shotgun (WGS) entry which is preliminary data.</text>
</comment>
<reference evidence="3 4" key="1">
    <citation type="journal article" date="2019" name="Emerg. Microbes Infect.">
        <title>Comprehensive subspecies identification of 175 nontuberculous mycobacteria species based on 7547 genomic profiles.</title>
        <authorList>
            <person name="Matsumoto Y."/>
            <person name="Kinjo T."/>
            <person name="Motooka D."/>
            <person name="Nabeya D."/>
            <person name="Jung N."/>
            <person name="Uechi K."/>
            <person name="Horii T."/>
            <person name="Iida T."/>
            <person name="Fujita J."/>
            <person name="Nakamura S."/>
        </authorList>
    </citation>
    <scope>NUCLEOTIDE SEQUENCE [LARGE SCALE GENOMIC DNA]</scope>
    <source>
        <strain evidence="3 4">JCM 30996</strain>
    </source>
</reference>
<keyword evidence="4" id="KW-1185">Reference proteome</keyword>